<organism evidence="2 3">
    <name type="scientific">Mytilus coruscus</name>
    <name type="common">Sea mussel</name>
    <dbReference type="NCBI Taxonomy" id="42192"/>
    <lineage>
        <taxon>Eukaryota</taxon>
        <taxon>Metazoa</taxon>
        <taxon>Spiralia</taxon>
        <taxon>Lophotrochozoa</taxon>
        <taxon>Mollusca</taxon>
        <taxon>Bivalvia</taxon>
        <taxon>Autobranchia</taxon>
        <taxon>Pteriomorphia</taxon>
        <taxon>Mytilida</taxon>
        <taxon>Mytiloidea</taxon>
        <taxon>Mytilidae</taxon>
        <taxon>Mytilinae</taxon>
        <taxon>Mytilus</taxon>
    </lineage>
</organism>
<evidence type="ECO:0000313" key="2">
    <source>
        <dbReference type="EMBL" id="CAC5405281.1"/>
    </source>
</evidence>
<dbReference type="Proteomes" id="UP000507470">
    <property type="component" value="Unassembled WGS sequence"/>
</dbReference>
<name>A0A6J8DC94_MYTCO</name>
<reference evidence="2 3" key="1">
    <citation type="submission" date="2020-06" db="EMBL/GenBank/DDBJ databases">
        <authorList>
            <person name="Li R."/>
            <person name="Bekaert M."/>
        </authorList>
    </citation>
    <scope>NUCLEOTIDE SEQUENCE [LARGE SCALE GENOMIC DNA]</scope>
    <source>
        <strain evidence="3">wild</strain>
    </source>
</reference>
<dbReference type="EMBL" id="CACVKT020007119">
    <property type="protein sequence ID" value="CAC5405281.1"/>
    <property type="molecule type" value="Genomic_DNA"/>
</dbReference>
<accession>A0A6J8DC94</accession>
<dbReference type="OrthoDB" id="10040528at2759"/>
<feature type="region of interest" description="Disordered" evidence="1">
    <location>
        <begin position="1"/>
        <end position="24"/>
    </location>
</feature>
<keyword evidence="3" id="KW-1185">Reference proteome</keyword>
<evidence type="ECO:0000313" key="3">
    <source>
        <dbReference type="Proteomes" id="UP000507470"/>
    </source>
</evidence>
<gene>
    <name evidence="2" type="ORF">MCOR_38991</name>
</gene>
<dbReference type="AlphaFoldDB" id="A0A6J8DC94"/>
<proteinExistence type="predicted"/>
<sequence length="96" mass="10982">MLQKKKKNGKNICPTCSEANDEQNNNTSVVCSVLINKDDEFKELTLFTPQVEELLQEPISPEKKQVENNLLSCIPMKIKYIESPKKDSTVSKIKRQ</sequence>
<evidence type="ECO:0000256" key="1">
    <source>
        <dbReference type="SAM" id="MobiDB-lite"/>
    </source>
</evidence>
<protein>
    <submittedName>
        <fullName evidence="2">Uncharacterized protein</fullName>
    </submittedName>
</protein>